<dbReference type="OrthoDB" id="7757458at2759"/>
<dbReference type="Gene3D" id="3.40.1800.20">
    <property type="match status" value="1"/>
</dbReference>
<keyword evidence="10" id="KW-1185">Reference proteome</keyword>
<evidence type="ECO:0000256" key="5">
    <source>
        <dbReference type="ARBA" id="ARBA00023015"/>
    </source>
</evidence>
<evidence type="ECO:0000256" key="6">
    <source>
        <dbReference type="ARBA" id="ARBA00023163"/>
    </source>
</evidence>
<dbReference type="InterPro" id="IPR036236">
    <property type="entry name" value="Znf_C2H2_sf"/>
</dbReference>
<dbReference type="SMART" id="SM00868">
    <property type="entry name" value="zf-AD"/>
    <property type="match status" value="1"/>
</dbReference>
<dbReference type="Proteomes" id="UP000008820">
    <property type="component" value="Chromosome 1"/>
</dbReference>
<dbReference type="GO" id="GO:0001227">
    <property type="term" value="F:DNA-binding transcription repressor activity, RNA polymerase II-specific"/>
    <property type="evidence" value="ECO:0007669"/>
    <property type="project" value="TreeGrafter"/>
</dbReference>
<evidence type="ECO:0000313" key="9">
    <source>
        <dbReference type="EnsemblMetazoa" id="AAEL007456-PB"/>
    </source>
</evidence>
<dbReference type="PANTHER" id="PTHR24399:SF23">
    <property type="entry name" value="C2H2-TYPE DOMAIN-CONTAINING PROTEIN"/>
    <property type="match status" value="1"/>
</dbReference>
<evidence type="ECO:0000256" key="2">
    <source>
        <dbReference type="ARBA" id="ARBA00022723"/>
    </source>
</evidence>
<dbReference type="Gene3D" id="3.30.160.60">
    <property type="entry name" value="Classic Zinc Finger"/>
    <property type="match status" value="2"/>
</dbReference>
<proteinExistence type="predicted"/>
<comment type="subcellular location">
    <subcellularLocation>
        <location evidence="1">Nucleus</location>
    </subcellularLocation>
</comment>
<dbReference type="PROSITE" id="PS50157">
    <property type="entry name" value="ZINC_FINGER_C2H2_2"/>
    <property type="match status" value="3"/>
</dbReference>
<keyword evidence="7" id="KW-0539">Nucleus</keyword>
<dbReference type="Pfam" id="PF00096">
    <property type="entry name" value="zf-C2H2"/>
    <property type="match status" value="2"/>
</dbReference>
<sequence length="402" mass="45662">MSYPLSVPHGSTTKSSPKPVKSKIRLKKDDIRQCRLCLRMLPGKDFSPWNNDESEVADFRRRICDAVGVRINDDDRIQAVCSSCSLLVDMVNSFRESCLKADIIHQSKQLVMHPCPSCTSEDSKGILEDCHRLVKRSWDEMDGMFKVFECKNRETERRLEGKAIRNVPPVINSLPGALFDGDDDEVLDETLLESIPFTHPSHSGSKAAKTAKIEITFSERSNHCESFPSPKPRSEVPVQKKAICDVCGKFTESHLMEQHRNKHLGIRPYVCTQEGCGKGYFSRRVLAAHIRVVHLDDPLECPVCQRKLKGKALLRRHMLVHNEGQQKNPRKSACQVCGKMFYKFYLKDHMAVHTGILAYPCGICDRRFAAMNNRLTHWKKVHPDVEHILGKTPQDSGTLNDD</sequence>
<organism evidence="9 10">
    <name type="scientific">Aedes aegypti</name>
    <name type="common">Yellowfever mosquito</name>
    <name type="synonym">Culex aegypti</name>
    <dbReference type="NCBI Taxonomy" id="7159"/>
    <lineage>
        <taxon>Eukaryota</taxon>
        <taxon>Metazoa</taxon>
        <taxon>Ecdysozoa</taxon>
        <taxon>Arthropoda</taxon>
        <taxon>Hexapoda</taxon>
        <taxon>Insecta</taxon>
        <taxon>Pterygota</taxon>
        <taxon>Neoptera</taxon>
        <taxon>Endopterygota</taxon>
        <taxon>Diptera</taxon>
        <taxon>Nematocera</taxon>
        <taxon>Culicoidea</taxon>
        <taxon>Culicidae</taxon>
        <taxon>Culicinae</taxon>
        <taxon>Aedini</taxon>
        <taxon>Aedes</taxon>
        <taxon>Stegomyia</taxon>
    </lineage>
</organism>
<feature type="region of interest" description="Disordered" evidence="8">
    <location>
        <begin position="1"/>
        <end position="21"/>
    </location>
</feature>
<dbReference type="PROSITE" id="PS51915">
    <property type="entry name" value="ZAD"/>
    <property type="match status" value="1"/>
</dbReference>
<accession>A0A6I8TA05</accession>
<dbReference type="GO" id="GO:0008270">
    <property type="term" value="F:zinc ion binding"/>
    <property type="evidence" value="ECO:0007669"/>
    <property type="project" value="UniProtKB-UniRule"/>
</dbReference>
<dbReference type="GO" id="GO:0000978">
    <property type="term" value="F:RNA polymerase II cis-regulatory region sequence-specific DNA binding"/>
    <property type="evidence" value="ECO:0007669"/>
    <property type="project" value="TreeGrafter"/>
</dbReference>
<evidence type="ECO:0000256" key="3">
    <source>
        <dbReference type="ARBA" id="ARBA00022737"/>
    </source>
</evidence>
<evidence type="ECO:0000256" key="7">
    <source>
        <dbReference type="ARBA" id="ARBA00023242"/>
    </source>
</evidence>
<reference evidence="9" key="2">
    <citation type="submission" date="2020-05" db="UniProtKB">
        <authorList>
            <consortium name="EnsemblMetazoa"/>
        </authorList>
    </citation>
    <scope>IDENTIFICATION</scope>
    <source>
        <strain evidence="9">LVP_AGWG</strain>
    </source>
</reference>
<dbReference type="PROSITE" id="PS00028">
    <property type="entry name" value="ZINC_FINGER_C2H2_1"/>
    <property type="match status" value="3"/>
</dbReference>
<dbReference type="InParanoid" id="A0A6I8TA05"/>
<keyword evidence="3" id="KW-0677">Repeat</keyword>
<evidence type="ECO:0000256" key="8">
    <source>
        <dbReference type="SAM" id="MobiDB-lite"/>
    </source>
</evidence>
<evidence type="ECO:0000256" key="4">
    <source>
        <dbReference type="ARBA" id="ARBA00022833"/>
    </source>
</evidence>
<dbReference type="SUPFAM" id="SSF57716">
    <property type="entry name" value="Glucocorticoid receptor-like (DNA-binding domain)"/>
    <property type="match status" value="1"/>
</dbReference>
<keyword evidence="6" id="KW-0804">Transcription</keyword>
<evidence type="ECO:0000256" key="1">
    <source>
        <dbReference type="ARBA" id="ARBA00004123"/>
    </source>
</evidence>
<gene>
    <name evidence="9" type="primary">5569200</name>
</gene>
<dbReference type="Pfam" id="PF07776">
    <property type="entry name" value="zf-AD"/>
    <property type="match status" value="1"/>
</dbReference>
<dbReference type="GO" id="GO:0005654">
    <property type="term" value="C:nucleoplasm"/>
    <property type="evidence" value="ECO:0007669"/>
    <property type="project" value="TreeGrafter"/>
</dbReference>
<dbReference type="SMART" id="SM00355">
    <property type="entry name" value="ZnF_C2H2"/>
    <property type="match status" value="5"/>
</dbReference>
<dbReference type="AlphaFoldDB" id="A0A6I8TA05"/>
<dbReference type="InterPro" id="IPR012934">
    <property type="entry name" value="Znf_AD"/>
</dbReference>
<dbReference type="InterPro" id="IPR013087">
    <property type="entry name" value="Znf_C2H2_type"/>
</dbReference>
<keyword evidence="4" id="KW-0862">Zinc</keyword>
<keyword evidence="5" id="KW-0805">Transcription regulation</keyword>
<dbReference type="PANTHER" id="PTHR24399">
    <property type="entry name" value="ZINC FINGER AND BTB DOMAIN-CONTAINING"/>
    <property type="match status" value="1"/>
</dbReference>
<name>A0A6I8TA05_AEDAE</name>
<protein>
    <submittedName>
        <fullName evidence="9">Uncharacterized protein</fullName>
    </submittedName>
</protein>
<dbReference type="EnsemblMetazoa" id="AAEL007456-RB">
    <property type="protein sequence ID" value="AAEL007456-PB"/>
    <property type="gene ID" value="AAEL007456"/>
</dbReference>
<keyword evidence="2" id="KW-0479">Metal-binding</keyword>
<dbReference type="SUPFAM" id="SSF57667">
    <property type="entry name" value="beta-beta-alpha zinc fingers"/>
    <property type="match status" value="2"/>
</dbReference>
<evidence type="ECO:0000313" key="10">
    <source>
        <dbReference type="Proteomes" id="UP000008820"/>
    </source>
</evidence>
<reference evidence="9 10" key="1">
    <citation type="submission" date="2017-06" db="EMBL/GenBank/DDBJ databases">
        <title>Aedes aegypti genome working group (AGWG) sequencing and assembly.</title>
        <authorList>
            <consortium name="Aedes aegypti Genome Working Group (AGWG)"/>
            <person name="Matthews B.J."/>
        </authorList>
    </citation>
    <scope>NUCLEOTIDE SEQUENCE [LARGE SCALE GENOMIC DNA]</scope>
    <source>
        <strain evidence="9 10">LVP_AGWG</strain>
    </source>
</reference>